<protein>
    <recommendedName>
        <fullName evidence="5">MARVEL domain-containing protein</fullName>
    </recommendedName>
</protein>
<keyword evidence="4" id="KW-1185">Reference proteome</keyword>
<keyword evidence="2" id="KW-0472">Membrane</keyword>
<feature type="transmembrane region" description="Helical" evidence="2">
    <location>
        <begin position="102"/>
        <end position="120"/>
    </location>
</feature>
<name>A0AAN6GLK1_9BASI</name>
<feature type="region of interest" description="Disordered" evidence="1">
    <location>
        <begin position="181"/>
        <end position="217"/>
    </location>
</feature>
<evidence type="ECO:0008006" key="5">
    <source>
        <dbReference type="Google" id="ProtNLM"/>
    </source>
</evidence>
<evidence type="ECO:0000313" key="3">
    <source>
        <dbReference type="EMBL" id="KAK0547007.1"/>
    </source>
</evidence>
<dbReference type="AlphaFoldDB" id="A0AAN6GLK1"/>
<feature type="compositionally biased region" description="Polar residues" evidence="1">
    <location>
        <begin position="207"/>
        <end position="217"/>
    </location>
</feature>
<keyword evidence="2" id="KW-1133">Transmembrane helix</keyword>
<accession>A0AAN6GLK1</accession>
<feature type="transmembrane region" description="Helical" evidence="2">
    <location>
        <begin position="68"/>
        <end position="90"/>
    </location>
</feature>
<gene>
    <name evidence="3" type="ORF">OC846_005036</name>
</gene>
<keyword evidence="2" id="KW-0812">Transmembrane</keyword>
<feature type="transmembrane region" description="Helical" evidence="2">
    <location>
        <begin position="151"/>
        <end position="173"/>
    </location>
</feature>
<dbReference type="EMBL" id="JAPDMZ010000174">
    <property type="protein sequence ID" value="KAK0547007.1"/>
    <property type="molecule type" value="Genomic_DNA"/>
</dbReference>
<evidence type="ECO:0000256" key="1">
    <source>
        <dbReference type="SAM" id="MobiDB-lite"/>
    </source>
</evidence>
<organism evidence="3 4">
    <name type="scientific">Tilletia horrida</name>
    <dbReference type="NCBI Taxonomy" id="155126"/>
    <lineage>
        <taxon>Eukaryota</taxon>
        <taxon>Fungi</taxon>
        <taxon>Dikarya</taxon>
        <taxon>Basidiomycota</taxon>
        <taxon>Ustilaginomycotina</taxon>
        <taxon>Exobasidiomycetes</taxon>
        <taxon>Tilletiales</taxon>
        <taxon>Tilletiaceae</taxon>
        <taxon>Tilletia</taxon>
    </lineage>
</organism>
<proteinExistence type="predicted"/>
<reference evidence="3" key="1">
    <citation type="journal article" date="2023" name="PhytoFront">
        <title>Draft Genome Resources of Seven Strains of Tilletia horrida, Causal Agent of Kernel Smut of Rice.</title>
        <authorList>
            <person name="Khanal S."/>
            <person name="Antony Babu S."/>
            <person name="Zhou X.G."/>
        </authorList>
    </citation>
    <scope>NUCLEOTIDE SEQUENCE</scope>
    <source>
        <strain evidence="3">TX6</strain>
    </source>
</reference>
<evidence type="ECO:0000313" key="4">
    <source>
        <dbReference type="Proteomes" id="UP001176517"/>
    </source>
</evidence>
<evidence type="ECO:0000256" key="2">
    <source>
        <dbReference type="SAM" id="Phobius"/>
    </source>
</evidence>
<sequence>MTQHLMNPWGIGRALLLSALLTIGVATGAIATKSALFWGTFADLIASIPFVNAYYNLSTYQPVINANALVAFDGFFTFLVALINITLSLVTERPRLAGPLTVGFQAFILFPLWLAGAILVQKRNPPLNCANAAKFNFSKSDCQSANATAPLAWTCFALTAALLAYSVAFLFFLPKSRGGLKHEQGSGPSGSNEFSTPFMVERRSENESLPTPANARS</sequence>
<comment type="caution">
    <text evidence="3">The sequence shown here is derived from an EMBL/GenBank/DDBJ whole genome shotgun (WGS) entry which is preliminary data.</text>
</comment>
<dbReference type="Proteomes" id="UP001176517">
    <property type="component" value="Unassembled WGS sequence"/>
</dbReference>